<evidence type="ECO:0000259" key="1">
    <source>
        <dbReference type="Pfam" id="PF22936"/>
    </source>
</evidence>
<gene>
    <name evidence="2" type="ORF">L195_g013074</name>
</gene>
<dbReference type="InterPro" id="IPR054722">
    <property type="entry name" value="PolX-like_BBD"/>
</dbReference>
<accession>A0A2K3PM49</accession>
<evidence type="ECO:0000313" key="2">
    <source>
        <dbReference type="EMBL" id="PNY16355.1"/>
    </source>
</evidence>
<name>A0A2K3PM49_TRIPR</name>
<reference evidence="2 3" key="1">
    <citation type="journal article" date="2014" name="Am. J. Bot.">
        <title>Genome assembly and annotation for red clover (Trifolium pratense; Fabaceae).</title>
        <authorList>
            <person name="Istvanek J."/>
            <person name="Jaros M."/>
            <person name="Krenek A."/>
            <person name="Repkova J."/>
        </authorList>
    </citation>
    <scope>NUCLEOTIDE SEQUENCE [LARGE SCALE GENOMIC DNA]</scope>
    <source>
        <strain evidence="3">cv. Tatra</strain>
        <tissue evidence="2">Young leaves</tissue>
    </source>
</reference>
<proteinExistence type="predicted"/>
<organism evidence="2 3">
    <name type="scientific">Trifolium pratense</name>
    <name type="common">Red clover</name>
    <dbReference type="NCBI Taxonomy" id="57577"/>
    <lineage>
        <taxon>Eukaryota</taxon>
        <taxon>Viridiplantae</taxon>
        <taxon>Streptophyta</taxon>
        <taxon>Embryophyta</taxon>
        <taxon>Tracheophyta</taxon>
        <taxon>Spermatophyta</taxon>
        <taxon>Magnoliopsida</taxon>
        <taxon>eudicotyledons</taxon>
        <taxon>Gunneridae</taxon>
        <taxon>Pentapetalae</taxon>
        <taxon>rosids</taxon>
        <taxon>fabids</taxon>
        <taxon>Fabales</taxon>
        <taxon>Fabaceae</taxon>
        <taxon>Papilionoideae</taxon>
        <taxon>50 kb inversion clade</taxon>
        <taxon>NPAAA clade</taxon>
        <taxon>Hologalegina</taxon>
        <taxon>IRL clade</taxon>
        <taxon>Trifolieae</taxon>
        <taxon>Trifolium</taxon>
    </lineage>
</organism>
<dbReference type="Proteomes" id="UP000236291">
    <property type="component" value="Unassembled WGS sequence"/>
</dbReference>
<dbReference type="Pfam" id="PF22936">
    <property type="entry name" value="Pol_BBD"/>
    <property type="match status" value="1"/>
</dbReference>
<evidence type="ECO:0000313" key="3">
    <source>
        <dbReference type="Proteomes" id="UP000236291"/>
    </source>
</evidence>
<protein>
    <submittedName>
        <fullName evidence="2">TMV resistance protein N</fullName>
    </submittedName>
</protein>
<feature type="domain" description="Retrovirus-related Pol polyprotein from transposon TNT 1-94-like beta-barrel" evidence="1">
    <location>
        <begin position="141"/>
        <end position="178"/>
    </location>
</feature>
<dbReference type="AlphaFoldDB" id="A0A2K3PM49"/>
<sequence>MLFTKLLIAHTVHHLWYCSFKGKKNKVFAASGTIWLRLDDDHPPSNSIVNSNIVIVWDILFSNVGNYMVFHDLQIGRTKVELRVMHFKLVILAKDNHPLQLSFTTEQLDRQYKILESDTLSCSIAPKCNSSLLSVSPSRAWIVDSGASEHMTSDSTPFSSYSPCAGNHEIKVVYGSFLAIGDNTIEPLPAMA</sequence>
<reference evidence="2 3" key="2">
    <citation type="journal article" date="2017" name="Front. Plant Sci.">
        <title>Gene Classification and Mining of Molecular Markers Useful in Red Clover (Trifolium pratense) Breeding.</title>
        <authorList>
            <person name="Istvanek J."/>
            <person name="Dluhosova J."/>
            <person name="Dluhos P."/>
            <person name="Patkova L."/>
            <person name="Nedelnik J."/>
            <person name="Repkova J."/>
        </authorList>
    </citation>
    <scope>NUCLEOTIDE SEQUENCE [LARGE SCALE GENOMIC DNA]</scope>
    <source>
        <strain evidence="3">cv. Tatra</strain>
        <tissue evidence="2">Young leaves</tissue>
    </source>
</reference>
<dbReference type="EMBL" id="ASHM01008454">
    <property type="protein sequence ID" value="PNY16355.1"/>
    <property type="molecule type" value="Genomic_DNA"/>
</dbReference>
<comment type="caution">
    <text evidence="2">The sequence shown here is derived from an EMBL/GenBank/DDBJ whole genome shotgun (WGS) entry which is preliminary data.</text>
</comment>